<dbReference type="EMBL" id="JARTOI010000077">
    <property type="protein sequence ID" value="MDK5173808.1"/>
    <property type="molecule type" value="Genomic_DNA"/>
</dbReference>
<evidence type="ECO:0000259" key="1">
    <source>
        <dbReference type="Pfam" id="PF13229"/>
    </source>
</evidence>
<organism evidence="2 4">
    <name type="scientific">Serratia nevei</name>
    <dbReference type="NCBI Taxonomy" id="2703794"/>
    <lineage>
        <taxon>Bacteria</taxon>
        <taxon>Pseudomonadati</taxon>
        <taxon>Pseudomonadota</taxon>
        <taxon>Gammaproteobacteria</taxon>
        <taxon>Enterobacterales</taxon>
        <taxon>Yersiniaceae</taxon>
        <taxon>Serratia</taxon>
    </lineage>
</organism>
<dbReference type="RefSeq" id="WP_055313653.1">
    <property type="nucleotide sequence ID" value="NZ_CAYETX010000002.1"/>
</dbReference>
<reference evidence="2" key="1">
    <citation type="submission" date="2023-01" db="EMBL/GenBank/DDBJ databases">
        <title>Genomic dissection of endemic carbapenem resistance: metallo-beta-lactamase gene dissemination through clonal, plasmid and integron transfer pathways.</title>
        <authorList>
            <person name="Macesic N."/>
        </authorList>
    </citation>
    <scope>NUCLEOTIDE SEQUENCE</scope>
    <source>
        <strain evidence="3">CPO382</strain>
        <strain evidence="2">CPO573</strain>
    </source>
</reference>
<accession>A0AAW6X8A1</accession>
<dbReference type="EMBL" id="JARTLO010000016">
    <property type="protein sequence ID" value="MDK4766983.1"/>
    <property type="molecule type" value="Genomic_DNA"/>
</dbReference>
<evidence type="ECO:0000313" key="5">
    <source>
        <dbReference type="Proteomes" id="UP001174748"/>
    </source>
</evidence>
<name>A0AAW6X8A1_9GAMM</name>
<dbReference type="Proteomes" id="UP001173597">
    <property type="component" value="Unassembled WGS sequence"/>
</dbReference>
<keyword evidence="5" id="KW-1185">Reference proteome</keyword>
<dbReference type="Gene3D" id="2.160.20.10">
    <property type="entry name" value="Single-stranded right-handed beta-helix, Pectin lyase-like"/>
    <property type="match status" value="1"/>
</dbReference>
<evidence type="ECO:0000313" key="2">
    <source>
        <dbReference type="EMBL" id="MDK4766983.1"/>
    </source>
</evidence>
<dbReference type="Proteomes" id="UP001174748">
    <property type="component" value="Unassembled WGS sequence"/>
</dbReference>
<gene>
    <name evidence="2" type="ORF">P9854_14335</name>
    <name evidence="3" type="ORF">P9921_25550</name>
</gene>
<dbReference type="AlphaFoldDB" id="A0AAW6X8A1"/>
<proteinExistence type="predicted"/>
<feature type="domain" description="Right handed beta helix" evidence="1">
    <location>
        <begin position="224"/>
        <end position="356"/>
    </location>
</feature>
<comment type="caution">
    <text evidence="2">The sequence shown here is derived from an EMBL/GenBank/DDBJ whole genome shotgun (WGS) entry which is preliminary data.</text>
</comment>
<evidence type="ECO:0000313" key="3">
    <source>
        <dbReference type="EMBL" id="MDK5173808.1"/>
    </source>
</evidence>
<protein>
    <submittedName>
        <fullName evidence="2">Right-handed parallel beta-helix repeat-containing protein</fullName>
    </submittedName>
</protein>
<dbReference type="Pfam" id="PF13229">
    <property type="entry name" value="Beta_helix"/>
    <property type="match status" value="1"/>
</dbReference>
<dbReference type="InterPro" id="IPR039448">
    <property type="entry name" value="Beta_helix"/>
</dbReference>
<sequence>MSLINSCTEDLSLKQVNEVCKSILFSEVDAIDNLRLFEPVDINQIVRVKGFYLGSNKGGGDFYYDADDTISTDNNFSVIITQLGKCWKRDISYGVDVYSAGYDAVKNNLSEVVNSIAAYLVSIAIDTGVSSLPTNTILIPQNIGGQPYKTKTIIVPSFLTLMFEGGVTLDFSASDQIGIQIDNSMFSGLNDAAISKEGFQIGGSTVITTNGGRVYIKGIGAALSSQGGIQLGNTGTGYLNAREVIVENANVFGFLSGIRIRSRDTYINEIRNVKFARNKHALLADDTTATNSGEKTTFVKCIFSDSDSDGIRINCSAQDFDFVSCHVDYNGGAAIKLSNSAAYCDLAFYGGHIEGIGSVLVSQEKQIAAAGPNKINFTNVKFDLRSAKNNKIWENRSLRQMFSANSRVYVNILNCSFGFQNSNATDYGTLISLKDNVSSNNVRLSMINNQSNYPEFLSSYSNALNPHLFNGPEGVDITSGADSATRISVISSGGSTVVYGAEDIDGLTPLEITSTQSTGTIQLVFDKKLYLTKQDAIYGMISVRPNSAVGNINVSCGLRGFNDYTFNVSSGLIVENFIGTSYDNTIDVLTYFKNGAIAKDKFVSTEPLQTSTYGSFISYSKPVIRLTGFVGTISVKLPAFWLKN</sequence>
<evidence type="ECO:0000313" key="4">
    <source>
        <dbReference type="Proteomes" id="UP001173597"/>
    </source>
</evidence>
<dbReference type="InterPro" id="IPR012334">
    <property type="entry name" value="Pectin_lyas_fold"/>
</dbReference>